<protein>
    <submittedName>
        <fullName evidence="1">Uncharacterized protein</fullName>
    </submittedName>
</protein>
<dbReference type="AlphaFoldDB" id="A0A1Q5Q7J0"/>
<gene>
    <name evidence="1" type="ORF">UA08_08564</name>
</gene>
<comment type="caution">
    <text evidence="1">The sequence shown here is derived from an EMBL/GenBank/DDBJ whole genome shotgun (WGS) entry which is preliminary data.</text>
</comment>
<name>A0A1Q5Q7J0_TALAT</name>
<organism evidence="1 2">
    <name type="scientific">Talaromyces atroroseus</name>
    <dbReference type="NCBI Taxonomy" id="1441469"/>
    <lineage>
        <taxon>Eukaryota</taxon>
        <taxon>Fungi</taxon>
        <taxon>Dikarya</taxon>
        <taxon>Ascomycota</taxon>
        <taxon>Pezizomycotina</taxon>
        <taxon>Eurotiomycetes</taxon>
        <taxon>Eurotiomycetidae</taxon>
        <taxon>Eurotiales</taxon>
        <taxon>Trichocomaceae</taxon>
        <taxon>Talaromyces</taxon>
        <taxon>Talaromyces sect. Trachyspermi</taxon>
    </lineage>
</organism>
<sequence length="111" mass="12302">MATYITLPILNESIRLVEDDPASGNSVKAMASGILNYYFPTTDGGFTDHTVVQASSTGVSALPDSSLDRLQDALENANTEFERRWALIIHGPIFYFYKYHPSLPVHSRLVP</sequence>
<reference evidence="1 2" key="1">
    <citation type="submission" date="2015-06" db="EMBL/GenBank/DDBJ databases">
        <title>Talaromyces atroroseus IBT 11181 draft genome.</title>
        <authorList>
            <person name="Rasmussen K.B."/>
            <person name="Rasmussen S."/>
            <person name="Petersen B."/>
            <person name="Sicheritz-Ponten T."/>
            <person name="Mortensen U.H."/>
            <person name="Thrane U."/>
        </authorList>
    </citation>
    <scope>NUCLEOTIDE SEQUENCE [LARGE SCALE GENOMIC DNA]</scope>
    <source>
        <strain evidence="1 2">IBT 11181</strain>
    </source>
</reference>
<dbReference type="Proteomes" id="UP000214365">
    <property type="component" value="Unassembled WGS sequence"/>
</dbReference>
<proteinExistence type="predicted"/>
<evidence type="ECO:0000313" key="1">
    <source>
        <dbReference type="EMBL" id="OKL56176.1"/>
    </source>
</evidence>
<dbReference type="RefSeq" id="XP_020116297.1">
    <property type="nucleotide sequence ID" value="XM_020263467.1"/>
</dbReference>
<dbReference type="OrthoDB" id="4177946at2759"/>
<accession>A0A1Q5Q7J0</accession>
<keyword evidence="2" id="KW-1185">Reference proteome</keyword>
<dbReference type="EMBL" id="LFMY01000015">
    <property type="protein sequence ID" value="OKL56176.1"/>
    <property type="molecule type" value="Genomic_DNA"/>
</dbReference>
<evidence type="ECO:0000313" key="2">
    <source>
        <dbReference type="Proteomes" id="UP000214365"/>
    </source>
</evidence>
<dbReference type="GeneID" id="31008320"/>